<sequence>MRIGYKASAEQFGPRELVDLAVLAEQAGLDSVWVSDHFQPWRHEGGHAPFALAVLAAAGERTSRVLLGTSVLTPTFRYNPAVLAQAFGTLGVLFPGRVALGVGSGEALNERAVDPALEWPEFKERFARLRESVELMRALWAGDRVSFDGAFYATSDATVYDRPSSGLPVYVAAGGPVVARYAGRVGDGFICTSGKGVELYRDKLMPAVAEGAAAAGRDPSGIDKMIEIKLSYAADRATALEACRFWAPLSLTAEQKHGVDDPTEMARLADRLPIEEVAQRWIVATTAEEVVEQVRFYRDLGFDHLVFHAPGHDQAAFLESFGNDVLPALRAL</sequence>
<evidence type="ECO:0000256" key="2">
    <source>
        <dbReference type="ARBA" id="ARBA00023277"/>
    </source>
</evidence>
<feature type="domain" description="Luciferase-like" evidence="3">
    <location>
        <begin position="7"/>
        <end position="304"/>
    </location>
</feature>
<dbReference type="InterPro" id="IPR019944">
    <property type="entry name" value="F420-dep_G6P_DH"/>
</dbReference>
<dbReference type="InterPro" id="IPR019945">
    <property type="entry name" value="F420_G6P_DH-rel"/>
</dbReference>
<dbReference type="InterPro" id="IPR036661">
    <property type="entry name" value="Luciferase-like_sf"/>
</dbReference>
<keyword evidence="2" id="KW-0119">Carbohydrate metabolism</keyword>
<keyword evidence="5" id="KW-1185">Reference proteome</keyword>
<dbReference type="NCBIfam" id="TIGR03554">
    <property type="entry name" value="F420_G6P_DH"/>
    <property type="match status" value="1"/>
</dbReference>
<evidence type="ECO:0000313" key="5">
    <source>
        <dbReference type="Proteomes" id="UP000321484"/>
    </source>
</evidence>
<organism evidence="4 5">
    <name type="scientific">Actinotalea fermentans</name>
    <dbReference type="NCBI Taxonomy" id="43671"/>
    <lineage>
        <taxon>Bacteria</taxon>
        <taxon>Bacillati</taxon>
        <taxon>Actinomycetota</taxon>
        <taxon>Actinomycetes</taxon>
        <taxon>Micrococcales</taxon>
        <taxon>Cellulomonadaceae</taxon>
        <taxon>Actinotalea</taxon>
    </lineage>
</organism>
<dbReference type="EMBL" id="BJYK01000004">
    <property type="protein sequence ID" value="GEN79863.1"/>
    <property type="molecule type" value="Genomic_DNA"/>
</dbReference>
<dbReference type="CDD" id="cd01097">
    <property type="entry name" value="Tetrahydromethanopterin_reductase"/>
    <property type="match status" value="1"/>
</dbReference>
<gene>
    <name evidence="4" type="primary">fgd</name>
    <name evidence="4" type="ORF">AFE02nite_15970</name>
</gene>
<dbReference type="PANTHER" id="PTHR43244:SF1">
    <property type="entry name" value="5,10-METHYLENETETRAHYDROMETHANOPTERIN REDUCTASE"/>
    <property type="match status" value="1"/>
</dbReference>
<evidence type="ECO:0000259" key="3">
    <source>
        <dbReference type="Pfam" id="PF00296"/>
    </source>
</evidence>
<proteinExistence type="predicted"/>
<dbReference type="Proteomes" id="UP000321484">
    <property type="component" value="Unassembled WGS sequence"/>
</dbReference>
<accession>A0A511YXD5</accession>
<dbReference type="NCBIfam" id="TIGR03557">
    <property type="entry name" value="F420_G6P_family"/>
    <property type="match status" value="1"/>
</dbReference>
<dbReference type="GO" id="GO:0016705">
    <property type="term" value="F:oxidoreductase activity, acting on paired donors, with incorporation or reduction of molecular oxygen"/>
    <property type="evidence" value="ECO:0007669"/>
    <property type="project" value="InterPro"/>
</dbReference>
<dbReference type="SUPFAM" id="SSF51679">
    <property type="entry name" value="Bacterial luciferase-like"/>
    <property type="match status" value="1"/>
</dbReference>
<comment type="caution">
    <text evidence="4">The sequence shown here is derived from an EMBL/GenBank/DDBJ whole genome shotgun (WGS) entry which is preliminary data.</text>
</comment>
<evidence type="ECO:0000256" key="1">
    <source>
        <dbReference type="ARBA" id="ARBA00023002"/>
    </source>
</evidence>
<dbReference type="InterPro" id="IPR050564">
    <property type="entry name" value="F420-G6PD/mer"/>
</dbReference>
<protein>
    <submittedName>
        <fullName evidence="4">F420-dependent glucose-6-phosphate dehydrogenase</fullName>
    </submittedName>
</protein>
<keyword evidence="1" id="KW-0560">Oxidoreductase</keyword>
<dbReference type="Pfam" id="PF00296">
    <property type="entry name" value="Bac_luciferase"/>
    <property type="match status" value="1"/>
</dbReference>
<dbReference type="RefSeq" id="WP_034243635.1">
    <property type="nucleotide sequence ID" value="NZ_BJYK01000004.1"/>
</dbReference>
<reference evidence="4 5" key="1">
    <citation type="submission" date="2019-07" db="EMBL/GenBank/DDBJ databases">
        <title>Whole genome shotgun sequence of Actinotalea fermentans NBRC 105374.</title>
        <authorList>
            <person name="Hosoyama A."/>
            <person name="Uohara A."/>
            <person name="Ohji S."/>
            <person name="Ichikawa N."/>
        </authorList>
    </citation>
    <scope>NUCLEOTIDE SEQUENCE [LARGE SCALE GENOMIC DNA]</scope>
    <source>
        <strain evidence="4 5">NBRC 105374</strain>
    </source>
</reference>
<dbReference type="Gene3D" id="3.20.20.30">
    <property type="entry name" value="Luciferase-like domain"/>
    <property type="match status" value="1"/>
</dbReference>
<evidence type="ECO:0000313" key="4">
    <source>
        <dbReference type="EMBL" id="GEN79863.1"/>
    </source>
</evidence>
<dbReference type="InterPro" id="IPR011251">
    <property type="entry name" value="Luciferase-like_dom"/>
</dbReference>
<dbReference type="PANTHER" id="PTHR43244">
    <property type="match status" value="1"/>
</dbReference>
<dbReference type="AlphaFoldDB" id="A0A511YXD5"/>
<name>A0A511YXD5_9CELL</name>
<dbReference type="OrthoDB" id="180193at2"/>